<evidence type="ECO:0000313" key="1">
    <source>
        <dbReference type="EMBL" id="PLW29031.1"/>
    </source>
</evidence>
<sequence>MADIAPSRLSIVGVTLLVPRPAKPDNSTSYLHGKQNNSGDLLVKIVVTPESHASKTRRSPYIYTLPEHSRKSIRVEYHSLRSTIHSLVPACLLNQNGGQVMNASISTMRL</sequence>
<comment type="caution">
    <text evidence="1">The sequence shown here is derived from an EMBL/GenBank/DDBJ whole genome shotgun (WGS) entry which is preliminary data.</text>
</comment>
<evidence type="ECO:0000313" key="2">
    <source>
        <dbReference type="Proteomes" id="UP000235392"/>
    </source>
</evidence>
<gene>
    <name evidence="1" type="ORF">PCASD_24296</name>
</gene>
<dbReference type="EMBL" id="PGCI01000344">
    <property type="protein sequence ID" value="PLW29031.1"/>
    <property type="molecule type" value="Genomic_DNA"/>
</dbReference>
<reference evidence="1 2" key="1">
    <citation type="submission" date="2017-11" db="EMBL/GenBank/DDBJ databases">
        <title>De novo assembly and phasing of dikaryotic genomes from two isolates of Puccinia coronata f. sp. avenae, the causal agent of oat crown rust.</title>
        <authorList>
            <person name="Miller M.E."/>
            <person name="Zhang Y."/>
            <person name="Omidvar V."/>
            <person name="Sperschneider J."/>
            <person name="Schwessinger B."/>
            <person name="Raley C."/>
            <person name="Palmer J.M."/>
            <person name="Garnica D."/>
            <person name="Upadhyaya N."/>
            <person name="Rathjen J."/>
            <person name="Taylor J.M."/>
            <person name="Park R.F."/>
            <person name="Dodds P.N."/>
            <person name="Hirsch C.D."/>
            <person name="Kianian S.F."/>
            <person name="Figueroa M."/>
        </authorList>
    </citation>
    <scope>NUCLEOTIDE SEQUENCE [LARGE SCALE GENOMIC DNA]</scope>
    <source>
        <strain evidence="1">12SD80</strain>
    </source>
</reference>
<proteinExistence type="predicted"/>
<accession>A0A2N5TU59</accession>
<dbReference type="Proteomes" id="UP000235392">
    <property type="component" value="Unassembled WGS sequence"/>
</dbReference>
<dbReference type="AlphaFoldDB" id="A0A2N5TU59"/>
<organism evidence="1 2">
    <name type="scientific">Puccinia coronata f. sp. avenae</name>
    <dbReference type="NCBI Taxonomy" id="200324"/>
    <lineage>
        <taxon>Eukaryota</taxon>
        <taxon>Fungi</taxon>
        <taxon>Dikarya</taxon>
        <taxon>Basidiomycota</taxon>
        <taxon>Pucciniomycotina</taxon>
        <taxon>Pucciniomycetes</taxon>
        <taxon>Pucciniales</taxon>
        <taxon>Pucciniaceae</taxon>
        <taxon>Puccinia</taxon>
    </lineage>
</organism>
<protein>
    <submittedName>
        <fullName evidence="1">Uncharacterized protein</fullName>
    </submittedName>
</protein>
<name>A0A2N5TU59_9BASI</name>